<keyword evidence="1 5" id="KW-0808">Transferase</keyword>
<evidence type="ECO:0000256" key="2">
    <source>
        <dbReference type="ARBA" id="ARBA00022741"/>
    </source>
</evidence>
<evidence type="ECO:0000313" key="5">
    <source>
        <dbReference type="EMBL" id="KGG00564.1"/>
    </source>
</evidence>
<dbReference type="FunFam" id="3.40.50.720:FF:000033">
    <property type="entry name" value="Adenylyltransferase and sulfurtransferase MOCS3"/>
    <property type="match status" value="1"/>
</dbReference>
<feature type="domain" description="Rhodanese" evidence="4">
    <location>
        <begin position="292"/>
        <end position="380"/>
    </location>
</feature>
<dbReference type="Pfam" id="PF00899">
    <property type="entry name" value="ThiF"/>
    <property type="match status" value="1"/>
</dbReference>
<dbReference type="SMART" id="SM00450">
    <property type="entry name" value="RHOD"/>
    <property type="match status" value="1"/>
</dbReference>
<dbReference type="GO" id="GO:0004792">
    <property type="term" value="F:thiosulfate-cyanide sulfurtransferase activity"/>
    <property type="evidence" value="ECO:0007669"/>
    <property type="project" value="TreeGrafter"/>
</dbReference>
<sequence>MSKDIKFNFLNSDEEERYQKHLTLKEIGYEGQLNLKNSSVLCIGAGGLGSSVLLYLAAAGIGRIGIVDNDQVEKSNLQRQIIHETNTIGNLKIDSARERIKKFNPNCEILTFSERINPKNALGLIKEFDVICDCSDNFGTRYLINDSCLILKKPLVFGSVQGFEGQVSVFNLYKNSPNLRDLLPESPIKNAVPSCAEYGVVGVSTGLIGILQVNEIIKIILKKGEILDGKILIFDLFNMNIKKLHLKSDQLNKRIKNLSQFKSFYNNDEYCGKNYEIKSINANDFNSLYKAKPNKILLIDVRENEEFSKSAIEGSISIPLSHLKQESDLKFIQKESLNKEVFTICQSGKRSEKASRILSKFKIQSRSIEGGIEKIKKYCANNFLRIS</sequence>
<reference evidence="6" key="1">
    <citation type="journal article" date="2014" name="Sci. Data">
        <title>Genomes of diverse isolates of the marine cyanobacterium Prochlorococcus.</title>
        <authorList>
            <person name="Biller S."/>
            <person name="Berube P."/>
            <person name="Thompson J."/>
            <person name="Kelly L."/>
            <person name="Roggensack S."/>
            <person name="Awad L."/>
            <person name="Roache-Johnson K."/>
            <person name="Ding H."/>
            <person name="Giovannoni S.J."/>
            <person name="Moore L.R."/>
            <person name="Chisholm S.W."/>
        </authorList>
    </citation>
    <scope>NUCLEOTIDE SEQUENCE [LARGE SCALE GENOMIC DNA]</scope>
    <source>
        <strain evidence="6">MIT 9314</strain>
    </source>
</reference>
<dbReference type="PANTHER" id="PTHR10953">
    <property type="entry name" value="UBIQUITIN-ACTIVATING ENZYME E1"/>
    <property type="match status" value="1"/>
</dbReference>
<comment type="caution">
    <text evidence="5">The sequence shown here is derived from an EMBL/GenBank/DDBJ whole genome shotgun (WGS) entry which is preliminary data.</text>
</comment>
<name>A0A0A2AJH5_PROMR</name>
<accession>A0A0A2AJH5</accession>
<dbReference type="Pfam" id="PF00581">
    <property type="entry name" value="Rhodanese"/>
    <property type="match status" value="1"/>
</dbReference>
<keyword evidence="5" id="KW-0548">Nucleotidyltransferase</keyword>
<dbReference type="GO" id="GO:0005829">
    <property type="term" value="C:cytosol"/>
    <property type="evidence" value="ECO:0007669"/>
    <property type="project" value="TreeGrafter"/>
</dbReference>
<dbReference type="GO" id="GO:0008641">
    <property type="term" value="F:ubiquitin-like modifier activating enzyme activity"/>
    <property type="evidence" value="ECO:0007669"/>
    <property type="project" value="InterPro"/>
</dbReference>
<dbReference type="Proteomes" id="UP000030533">
    <property type="component" value="Unassembled WGS sequence"/>
</dbReference>
<dbReference type="InterPro" id="IPR035985">
    <property type="entry name" value="Ubiquitin-activating_enz"/>
</dbReference>
<keyword evidence="2" id="KW-0547">Nucleotide-binding</keyword>
<dbReference type="STRING" id="167548.EU98_1365"/>
<dbReference type="Gene3D" id="3.40.250.10">
    <property type="entry name" value="Rhodanese-like domain"/>
    <property type="match status" value="1"/>
</dbReference>
<dbReference type="eggNOG" id="COG0476">
    <property type="taxonomic scope" value="Bacteria"/>
</dbReference>
<dbReference type="PANTHER" id="PTHR10953:SF102">
    <property type="entry name" value="ADENYLYLTRANSFERASE AND SULFURTRANSFERASE MOCS3"/>
    <property type="match status" value="1"/>
</dbReference>
<dbReference type="PROSITE" id="PS50206">
    <property type="entry name" value="RHODANESE_3"/>
    <property type="match status" value="1"/>
</dbReference>
<evidence type="ECO:0000259" key="4">
    <source>
        <dbReference type="PROSITE" id="PS50206"/>
    </source>
</evidence>
<dbReference type="InterPro" id="IPR045886">
    <property type="entry name" value="ThiF/MoeB/HesA"/>
</dbReference>
<dbReference type="SUPFAM" id="SSF69572">
    <property type="entry name" value="Activating enzymes of the ubiquitin-like proteins"/>
    <property type="match status" value="1"/>
</dbReference>
<gene>
    <name evidence="5" type="ORF">EU98_1365</name>
</gene>
<dbReference type="RefSeq" id="WP_032516084.1">
    <property type="nucleotide sequence ID" value="NZ_JNAO01000012.1"/>
</dbReference>
<evidence type="ECO:0000256" key="3">
    <source>
        <dbReference type="ARBA" id="ARBA00022840"/>
    </source>
</evidence>
<dbReference type="GO" id="GO:0005524">
    <property type="term" value="F:ATP binding"/>
    <property type="evidence" value="ECO:0007669"/>
    <property type="project" value="UniProtKB-KW"/>
</dbReference>
<dbReference type="GO" id="GO:0008146">
    <property type="term" value="F:sulfotransferase activity"/>
    <property type="evidence" value="ECO:0007669"/>
    <property type="project" value="TreeGrafter"/>
</dbReference>
<dbReference type="InterPro" id="IPR036873">
    <property type="entry name" value="Rhodanese-like_dom_sf"/>
</dbReference>
<dbReference type="Gene3D" id="3.40.50.720">
    <property type="entry name" value="NAD(P)-binding Rossmann-like Domain"/>
    <property type="match status" value="1"/>
</dbReference>
<organism evidence="5 6">
    <name type="scientific">Prochlorococcus marinus str. MIT 9314</name>
    <dbReference type="NCBI Taxonomy" id="167548"/>
    <lineage>
        <taxon>Bacteria</taxon>
        <taxon>Bacillati</taxon>
        <taxon>Cyanobacteriota</taxon>
        <taxon>Cyanophyceae</taxon>
        <taxon>Synechococcales</taxon>
        <taxon>Prochlorococcaceae</taxon>
        <taxon>Prochlorococcus</taxon>
    </lineage>
</organism>
<keyword evidence="3" id="KW-0067">ATP-binding</keyword>
<evidence type="ECO:0000256" key="1">
    <source>
        <dbReference type="ARBA" id="ARBA00022679"/>
    </source>
</evidence>
<dbReference type="EMBL" id="JNAO01000012">
    <property type="protein sequence ID" value="KGG00564.1"/>
    <property type="molecule type" value="Genomic_DNA"/>
</dbReference>
<dbReference type="GO" id="GO:0016779">
    <property type="term" value="F:nucleotidyltransferase activity"/>
    <property type="evidence" value="ECO:0007669"/>
    <property type="project" value="UniProtKB-KW"/>
</dbReference>
<dbReference type="InterPro" id="IPR001763">
    <property type="entry name" value="Rhodanese-like_dom"/>
</dbReference>
<dbReference type="AlphaFoldDB" id="A0A0A2AJH5"/>
<evidence type="ECO:0000313" key="6">
    <source>
        <dbReference type="Proteomes" id="UP000030533"/>
    </source>
</evidence>
<protein>
    <submittedName>
        <fullName evidence="5">Sulfur carrier protein adenylyltransferase ThiF</fullName>
    </submittedName>
</protein>
<dbReference type="InterPro" id="IPR000594">
    <property type="entry name" value="ThiF_NAD_FAD-bd"/>
</dbReference>
<dbReference type="CDD" id="cd00757">
    <property type="entry name" value="ThiF_MoeB_HesA_family"/>
    <property type="match status" value="1"/>
</dbReference>
<dbReference type="CDD" id="cd00158">
    <property type="entry name" value="RHOD"/>
    <property type="match status" value="1"/>
</dbReference>
<dbReference type="NCBIfam" id="NF004281">
    <property type="entry name" value="PRK05690.1"/>
    <property type="match status" value="1"/>
</dbReference>
<proteinExistence type="predicted"/>